<feature type="non-terminal residue" evidence="2">
    <location>
        <position position="1"/>
    </location>
</feature>
<gene>
    <name evidence="2" type="ORF">Fcan01_25997</name>
</gene>
<feature type="compositionally biased region" description="Low complexity" evidence="1">
    <location>
        <begin position="144"/>
        <end position="161"/>
    </location>
</feature>
<evidence type="ECO:0000256" key="1">
    <source>
        <dbReference type="SAM" id="MobiDB-lite"/>
    </source>
</evidence>
<feature type="compositionally biased region" description="Polar residues" evidence="1">
    <location>
        <begin position="13"/>
        <end position="26"/>
    </location>
</feature>
<feature type="region of interest" description="Disordered" evidence="1">
    <location>
        <begin position="1"/>
        <end position="59"/>
    </location>
</feature>
<feature type="compositionally biased region" description="Low complexity" evidence="1">
    <location>
        <begin position="36"/>
        <end position="45"/>
    </location>
</feature>
<reference evidence="2 3" key="1">
    <citation type="submission" date="2015-12" db="EMBL/GenBank/DDBJ databases">
        <title>The genome of Folsomia candida.</title>
        <authorList>
            <person name="Faddeeva A."/>
            <person name="Derks M.F."/>
            <person name="Anvar Y."/>
            <person name="Smit S."/>
            <person name="Van Straalen N."/>
            <person name="Roelofs D."/>
        </authorList>
    </citation>
    <scope>NUCLEOTIDE SEQUENCE [LARGE SCALE GENOMIC DNA]</scope>
    <source>
        <strain evidence="2 3">VU population</strain>
        <tissue evidence="2">Whole body</tissue>
    </source>
</reference>
<name>A0A226D2C9_FOLCA</name>
<dbReference type="OrthoDB" id="6614320at2759"/>
<keyword evidence="3" id="KW-1185">Reference proteome</keyword>
<dbReference type="EMBL" id="LNIX01000040">
    <property type="protein sequence ID" value="OXA39210.1"/>
    <property type="molecule type" value="Genomic_DNA"/>
</dbReference>
<proteinExistence type="predicted"/>
<feature type="compositionally biased region" description="Low complexity" evidence="1">
    <location>
        <begin position="1"/>
        <end position="12"/>
    </location>
</feature>
<organism evidence="2 3">
    <name type="scientific">Folsomia candida</name>
    <name type="common">Springtail</name>
    <dbReference type="NCBI Taxonomy" id="158441"/>
    <lineage>
        <taxon>Eukaryota</taxon>
        <taxon>Metazoa</taxon>
        <taxon>Ecdysozoa</taxon>
        <taxon>Arthropoda</taxon>
        <taxon>Hexapoda</taxon>
        <taxon>Collembola</taxon>
        <taxon>Entomobryomorpha</taxon>
        <taxon>Isotomoidea</taxon>
        <taxon>Isotomidae</taxon>
        <taxon>Proisotominae</taxon>
        <taxon>Folsomia</taxon>
    </lineage>
</organism>
<feature type="region of interest" description="Disordered" evidence="1">
    <location>
        <begin position="71"/>
        <end position="101"/>
    </location>
</feature>
<evidence type="ECO:0000313" key="3">
    <source>
        <dbReference type="Proteomes" id="UP000198287"/>
    </source>
</evidence>
<accession>A0A226D2C9</accession>
<sequence>TFEAAQQAAALAENTSDLEINSSTKRTISRRRESSPDSSDNDQPPVKGKRISSSSAVTSVPSSLFRLGTSLSVGAQPGQDTVVPTGSNESQSTLANTTTNHDTPHLIYLNAPSSDDGQLNLSVAEPSVNFYVDSDPLTNFTNLQSSSQPTQTTPTHSTSHPQGFQRVVLKELSAIKTSQKSILNKLEVILQTLSRAGQGVELRTDEEAADDFSTLPSFPLESENSLEQLDIQLAAEDERKLFVKLHHHSFKTFY</sequence>
<protein>
    <submittedName>
        <fullName evidence="2">Uncharacterized protein</fullName>
    </submittedName>
</protein>
<feature type="region of interest" description="Disordered" evidence="1">
    <location>
        <begin position="141"/>
        <end position="161"/>
    </location>
</feature>
<evidence type="ECO:0000313" key="2">
    <source>
        <dbReference type="EMBL" id="OXA39210.1"/>
    </source>
</evidence>
<dbReference type="Proteomes" id="UP000198287">
    <property type="component" value="Unassembled WGS sequence"/>
</dbReference>
<dbReference type="AlphaFoldDB" id="A0A226D2C9"/>
<comment type="caution">
    <text evidence="2">The sequence shown here is derived from an EMBL/GenBank/DDBJ whole genome shotgun (WGS) entry which is preliminary data.</text>
</comment>